<dbReference type="Proteomes" id="UP000799439">
    <property type="component" value="Unassembled WGS sequence"/>
</dbReference>
<accession>A0A9P4IYY7</accession>
<feature type="compositionally biased region" description="Low complexity" evidence="1">
    <location>
        <begin position="29"/>
        <end position="42"/>
    </location>
</feature>
<feature type="region of interest" description="Disordered" evidence="1">
    <location>
        <begin position="1"/>
        <end position="147"/>
    </location>
</feature>
<gene>
    <name evidence="2" type="ORF">K461DRAFT_281505</name>
</gene>
<feature type="compositionally biased region" description="Polar residues" evidence="1">
    <location>
        <begin position="119"/>
        <end position="140"/>
    </location>
</feature>
<sequence length="147" mass="15452">MAAALDRTTSASPIGKMTRLRKGRKGKDSNVSSPSLGGSSSGDPDEGVAASRTSLESAIDRLKPSSRRSSEDKRSITESRRLSKLIPSKIKNRRRSGDDGGPRGTLLSSDDAIARGGHISQNESSTSLANSGSIHSSLMTEDSEHEG</sequence>
<evidence type="ECO:0000256" key="1">
    <source>
        <dbReference type="SAM" id="MobiDB-lite"/>
    </source>
</evidence>
<protein>
    <submittedName>
        <fullName evidence="2">Uncharacterized protein</fullName>
    </submittedName>
</protein>
<dbReference type="OrthoDB" id="2162691at2759"/>
<dbReference type="AlphaFoldDB" id="A0A9P4IYY7"/>
<dbReference type="EMBL" id="ML996090">
    <property type="protein sequence ID" value="KAF2150265.1"/>
    <property type="molecule type" value="Genomic_DNA"/>
</dbReference>
<name>A0A9P4IYY7_9PEZI</name>
<evidence type="ECO:0000313" key="3">
    <source>
        <dbReference type="Proteomes" id="UP000799439"/>
    </source>
</evidence>
<keyword evidence="3" id="KW-1185">Reference proteome</keyword>
<organism evidence="2 3">
    <name type="scientific">Myriangium duriaei CBS 260.36</name>
    <dbReference type="NCBI Taxonomy" id="1168546"/>
    <lineage>
        <taxon>Eukaryota</taxon>
        <taxon>Fungi</taxon>
        <taxon>Dikarya</taxon>
        <taxon>Ascomycota</taxon>
        <taxon>Pezizomycotina</taxon>
        <taxon>Dothideomycetes</taxon>
        <taxon>Dothideomycetidae</taxon>
        <taxon>Myriangiales</taxon>
        <taxon>Myriangiaceae</taxon>
        <taxon>Myriangium</taxon>
    </lineage>
</organism>
<comment type="caution">
    <text evidence="2">The sequence shown here is derived from an EMBL/GenBank/DDBJ whole genome shotgun (WGS) entry which is preliminary data.</text>
</comment>
<reference evidence="2" key="1">
    <citation type="journal article" date="2020" name="Stud. Mycol.">
        <title>101 Dothideomycetes genomes: a test case for predicting lifestyles and emergence of pathogens.</title>
        <authorList>
            <person name="Haridas S."/>
            <person name="Albert R."/>
            <person name="Binder M."/>
            <person name="Bloem J."/>
            <person name="Labutti K."/>
            <person name="Salamov A."/>
            <person name="Andreopoulos B."/>
            <person name="Baker S."/>
            <person name="Barry K."/>
            <person name="Bills G."/>
            <person name="Bluhm B."/>
            <person name="Cannon C."/>
            <person name="Castanera R."/>
            <person name="Culley D."/>
            <person name="Daum C."/>
            <person name="Ezra D."/>
            <person name="Gonzalez J."/>
            <person name="Henrissat B."/>
            <person name="Kuo A."/>
            <person name="Liang C."/>
            <person name="Lipzen A."/>
            <person name="Lutzoni F."/>
            <person name="Magnuson J."/>
            <person name="Mondo S."/>
            <person name="Nolan M."/>
            <person name="Ohm R."/>
            <person name="Pangilinan J."/>
            <person name="Park H.-J."/>
            <person name="Ramirez L."/>
            <person name="Alfaro M."/>
            <person name="Sun H."/>
            <person name="Tritt A."/>
            <person name="Yoshinaga Y."/>
            <person name="Zwiers L.-H."/>
            <person name="Turgeon B."/>
            <person name="Goodwin S."/>
            <person name="Spatafora J."/>
            <person name="Crous P."/>
            <person name="Grigoriev I."/>
        </authorList>
    </citation>
    <scope>NUCLEOTIDE SEQUENCE</scope>
    <source>
        <strain evidence="2">CBS 260.36</strain>
    </source>
</reference>
<evidence type="ECO:0000313" key="2">
    <source>
        <dbReference type="EMBL" id="KAF2150265.1"/>
    </source>
</evidence>
<proteinExistence type="predicted"/>
<feature type="compositionally biased region" description="Basic and acidic residues" evidence="1">
    <location>
        <begin position="58"/>
        <end position="81"/>
    </location>
</feature>